<comment type="caution">
    <text evidence="11">Lacks conserved residue(s) required for the propagation of feature annotation.</text>
</comment>
<feature type="binding site" evidence="11">
    <location>
        <begin position="11"/>
        <end position="12"/>
    </location>
    <ligand>
        <name>substrate</name>
    </ligand>
</feature>
<feature type="binding site" evidence="11">
    <location>
        <begin position="296"/>
        <end position="297"/>
    </location>
    <ligand>
        <name>FMN</name>
        <dbReference type="ChEBI" id="CHEBI:58210"/>
    </ligand>
</feature>
<dbReference type="HAMAP" id="MF_00354">
    <property type="entry name" value="Idi_2"/>
    <property type="match status" value="1"/>
</dbReference>
<evidence type="ECO:0000256" key="3">
    <source>
        <dbReference type="ARBA" id="ARBA00022630"/>
    </source>
</evidence>
<evidence type="ECO:0000256" key="9">
    <source>
        <dbReference type="ARBA" id="ARBA00023235"/>
    </source>
</evidence>
<comment type="subunit">
    <text evidence="10 11">Homooctamer. Dimer of tetramers.</text>
</comment>
<feature type="binding site" evidence="11">
    <location>
        <position position="128"/>
    </location>
    <ligand>
        <name>FMN</name>
        <dbReference type="ChEBI" id="CHEBI:58210"/>
    </ligand>
</feature>
<evidence type="ECO:0000256" key="8">
    <source>
        <dbReference type="ARBA" id="ARBA00023229"/>
    </source>
</evidence>
<evidence type="ECO:0000256" key="5">
    <source>
        <dbReference type="ARBA" id="ARBA00022723"/>
    </source>
</evidence>
<keyword evidence="4 11" id="KW-0288">FMN</keyword>
<dbReference type="EMBL" id="JBGORX010000002">
    <property type="protein sequence ID" value="MFJ1268481.1"/>
    <property type="molecule type" value="Genomic_DNA"/>
</dbReference>
<keyword evidence="14" id="KW-1185">Reference proteome</keyword>
<comment type="cofactor">
    <cofactor evidence="11">
        <name>NADPH</name>
        <dbReference type="ChEBI" id="CHEBI:57783"/>
    </cofactor>
</comment>
<dbReference type="PANTHER" id="PTHR43665:SF1">
    <property type="entry name" value="ISOPENTENYL-DIPHOSPHATE DELTA-ISOMERASE"/>
    <property type="match status" value="1"/>
</dbReference>
<feature type="binding site" evidence="11">
    <location>
        <begin position="69"/>
        <end position="71"/>
    </location>
    <ligand>
        <name>FMN</name>
        <dbReference type="ChEBI" id="CHEBI:58210"/>
    </ligand>
</feature>
<evidence type="ECO:0000313" key="14">
    <source>
        <dbReference type="Proteomes" id="UP001615550"/>
    </source>
</evidence>
<comment type="caution">
    <text evidence="13">The sequence shown here is derived from an EMBL/GenBank/DDBJ whole genome shotgun (WGS) entry which is preliminary data.</text>
</comment>
<dbReference type="RefSeq" id="WP_400187328.1">
    <property type="nucleotide sequence ID" value="NZ_JBGORX010000002.1"/>
</dbReference>
<dbReference type="Pfam" id="PF01070">
    <property type="entry name" value="FMN_dh"/>
    <property type="match status" value="1"/>
</dbReference>
<keyword evidence="3 11" id="KW-0285">Flavoprotein</keyword>
<comment type="subcellular location">
    <subcellularLocation>
        <location evidence="11">Cytoplasm</location>
    </subcellularLocation>
</comment>
<dbReference type="Proteomes" id="UP001615550">
    <property type="component" value="Unassembled WGS sequence"/>
</dbReference>
<keyword evidence="2 11" id="KW-0963">Cytoplasm</keyword>
<evidence type="ECO:0000256" key="7">
    <source>
        <dbReference type="ARBA" id="ARBA00022857"/>
    </source>
</evidence>
<dbReference type="PIRSF" id="PIRSF003314">
    <property type="entry name" value="IPP_isomerase"/>
    <property type="match status" value="1"/>
</dbReference>
<comment type="cofactor">
    <cofactor evidence="11">
        <name>Mg(2+)</name>
        <dbReference type="ChEBI" id="CHEBI:18420"/>
    </cofactor>
</comment>
<feature type="binding site" evidence="11">
    <location>
        <position position="163"/>
    </location>
    <ligand>
        <name>Mg(2+)</name>
        <dbReference type="ChEBI" id="CHEBI:18420"/>
    </ligand>
</feature>
<comment type="catalytic activity">
    <reaction evidence="11">
        <text>isopentenyl diphosphate = dimethylallyl diphosphate</text>
        <dbReference type="Rhea" id="RHEA:23284"/>
        <dbReference type="ChEBI" id="CHEBI:57623"/>
        <dbReference type="ChEBI" id="CHEBI:128769"/>
        <dbReference type="EC" id="5.3.3.2"/>
    </reaction>
</comment>
<dbReference type="GO" id="GO:0004452">
    <property type="term" value="F:isopentenyl-diphosphate delta-isomerase activity"/>
    <property type="evidence" value="ECO:0007669"/>
    <property type="project" value="UniProtKB-EC"/>
</dbReference>
<evidence type="ECO:0000256" key="2">
    <source>
        <dbReference type="ARBA" id="ARBA00022490"/>
    </source>
</evidence>
<accession>A0ABW8D9F0</accession>
<organism evidence="13 14">
    <name type="scientific">Legionella lytica</name>
    <dbReference type="NCBI Taxonomy" id="96232"/>
    <lineage>
        <taxon>Bacteria</taxon>
        <taxon>Pseudomonadati</taxon>
        <taxon>Pseudomonadota</taxon>
        <taxon>Gammaproteobacteria</taxon>
        <taxon>Legionellales</taxon>
        <taxon>Legionellaceae</taxon>
        <taxon>Legionella</taxon>
    </lineage>
</organism>
<feature type="binding site" evidence="11">
    <location>
        <begin position="99"/>
        <end position="101"/>
    </location>
    <ligand>
        <name>substrate</name>
    </ligand>
</feature>
<comment type="function">
    <text evidence="11">Involved in the biosynthesis of isoprenoids. Catalyzes the 1,3-allylic rearrangement of the homoallylic substrate isopentenyl (IPP) to its allylic isomer, dimethylallyl diphosphate (DMAPP).</text>
</comment>
<dbReference type="CDD" id="cd02811">
    <property type="entry name" value="IDI-2_FMN"/>
    <property type="match status" value="1"/>
</dbReference>
<protein>
    <recommendedName>
        <fullName evidence="11">Isopentenyl-diphosphate delta-isomerase</fullName>
        <shortName evidence="11">IPP isomerase</shortName>
        <ecNumber evidence="11">5.3.3.2</ecNumber>
    </recommendedName>
    <alternativeName>
        <fullName evidence="11">Isopentenyl diphosphate:dimethylallyl diphosphate isomerase</fullName>
    </alternativeName>
    <alternativeName>
        <fullName evidence="11">Isopentenyl pyrophosphate isomerase</fullName>
    </alternativeName>
    <alternativeName>
        <fullName evidence="11">Type 2 isopentenyl diphosphate isomerase</fullName>
        <shortName evidence="11">IDI-2</shortName>
    </alternativeName>
</protein>
<dbReference type="InterPro" id="IPR000262">
    <property type="entry name" value="FMN-dep_DH"/>
</dbReference>
<feature type="binding site" evidence="11">
    <location>
        <position position="99"/>
    </location>
    <ligand>
        <name>FMN</name>
        <dbReference type="ChEBI" id="CHEBI:58210"/>
    </ligand>
</feature>
<dbReference type="Gene3D" id="3.20.20.70">
    <property type="entry name" value="Aldolase class I"/>
    <property type="match status" value="1"/>
</dbReference>
<proteinExistence type="inferred from homology"/>
<evidence type="ECO:0000256" key="4">
    <source>
        <dbReference type="ARBA" id="ARBA00022643"/>
    </source>
</evidence>
<keyword evidence="8 11" id="KW-0414">Isoprene biosynthesis</keyword>
<gene>
    <name evidence="11 13" type="primary">fni</name>
    <name evidence="13" type="ORF">ACD661_07945</name>
</gene>
<sequence length="348" mass="38477">MANQYEQFEQRKQDHIKLSLMHENQTADLSKFDSIHLVHDALPDLNFNEINIAGIRFGQVVAKPFLVSSMTAGHRRAEHINHHLVEACAQSGWAMGVGSQRRELMDPKAAFEWTHLRQSFPQVQLYSNLGIAQLINTPLTDIQRLTDALQANALIIHCNPLQECMQPEGTTDYKGCWQALEQLVKQFPLPIIIKETGCGFSPKTMQRLTDIGIAALDIGGLGGTHWGRIEGHRATQDPIRHQAAITFKNWGIDTVTAVQQAAALKPTFEIWGSGGVTNGLNAAKLFALGASTVGYAKPMLEAALVSTEQVLLQMQTIEYELKVAMFCTGSRVLGDLTKKLAERSNLEL</sequence>
<feature type="binding site" evidence="11">
    <location>
        <position position="194"/>
    </location>
    <ligand>
        <name>FMN</name>
        <dbReference type="ChEBI" id="CHEBI:58210"/>
    </ligand>
</feature>
<dbReference type="InterPro" id="IPR013785">
    <property type="entry name" value="Aldolase_TIM"/>
</dbReference>
<dbReference type="NCBIfam" id="TIGR02151">
    <property type="entry name" value="IPP_isom_2"/>
    <property type="match status" value="1"/>
</dbReference>
<keyword evidence="5 11" id="KW-0479">Metal-binding</keyword>
<keyword evidence="6 11" id="KW-0460">Magnesium</keyword>
<evidence type="ECO:0000256" key="1">
    <source>
        <dbReference type="ARBA" id="ARBA00001917"/>
    </source>
</evidence>
<feature type="binding site" evidence="11">
    <location>
        <position position="162"/>
    </location>
    <ligand>
        <name>substrate</name>
    </ligand>
</feature>
<evidence type="ECO:0000313" key="13">
    <source>
        <dbReference type="EMBL" id="MFJ1268481.1"/>
    </source>
</evidence>
<feature type="binding site" evidence="11">
    <location>
        <position position="68"/>
    </location>
    <ligand>
        <name>FMN</name>
        <dbReference type="ChEBI" id="CHEBI:58210"/>
    </ligand>
</feature>
<comment type="similarity">
    <text evidence="11">Belongs to the IPP isomerase type 2 family.</text>
</comment>
<keyword evidence="7 11" id="KW-0521">NADP</keyword>
<evidence type="ECO:0000256" key="11">
    <source>
        <dbReference type="HAMAP-Rule" id="MF_00354"/>
    </source>
</evidence>
<evidence type="ECO:0000259" key="12">
    <source>
        <dbReference type="Pfam" id="PF01070"/>
    </source>
</evidence>
<dbReference type="EC" id="5.3.3.2" evidence="11"/>
<keyword evidence="9 11" id="KW-0413">Isomerase</keyword>
<feature type="binding site" evidence="11">
    <location>
        <position position="224"/>
    </location>
    <ligand>
        <name>FMN</name>
        <dbReference type="ChEBI" id="CHEBI:58210"/>
    </ligand>
</feature>
<dbReference type="SUPFAM" id="SSF51395">
    <property type="entry name" value="FMN-linked oxidoreductases"/>
    <property type="match status" value="1"/>
</dbReference>
<feature type="domain" description="FMN-dependent dehydrogenase" evidence="12">
    <location>
        <begin position="172"/>
        <end position="340"/>
    </location>
</feature>
<reference evidence="13 14" key="1">
    <citation type="submission" date="2024-08" db="EMBL/GenBank/DDBJ databases">
        <title>Draft Genome Sequence of Legionella lytica strain DSB2004, Isolated From a Fire Sprinkler System.</title>
        <authorList>
            <person name="Everhart A.D."/>
            <person name="Kidane D.T."/>
            <person name="Farone A.L."/>
            <person name="Farone M.B."/>
        </authorList>
    </citation>
    <scope>NUCLEOTIDE SEQUENCE [LARGE SCALE GENOMIC DNA]</scope>
    <source>
        <strain evidence="13 14">DSB2004</strain>
    </source>
</reference>
<dbReference type="InterPro" id="IPR011179">
    <property type="entry name" value="IPdP_isomerase"/>
</dbReference>
<evidence type="ECO:0000256" key="6">
    <source>
        <dbReference type="ARBA" id="ARBA00022842"/>
    </source>
</evidence>
<evidence type="ECO:0000256" key="10">
    <source>
        <dbReference type="ARBA" id="ARBA00025810"/>
    </source>
</evidence>
<dbReference type="PANTHER" id="PTHR43665">
    <property type="entry name" value="ISOPENTENYL-DIPHOSPHATE DELTA-ISOMERASE"/>
    <property type="match status" value="1"/>
</dbReference>
<comment type="cofactor">
    <cofactor evidence="1 11">
        <name>FMN</name>
        <dbReference type="ChEBI" id="CHEBI:58210"/>
    </cofactor>
</comment>
<name>A0ABW8D9F0_9GAMM</name>